<dbReference type="KEGG" id="mmc:Mmcs_2127"/>
<evidence type="ECO:0000313" key="2">
    <source>
        <dbReference type="EMBL" id="ABG08235.1"/>
    </source>
</evidence>
<accession>A0A5Q5BIV5</accession>
<gene>
    <name evidence="2" type="ordered locus">Mmcs_2127</name>
</gene>
<dbReference type="AlphaFoldDB" id="A0A5Q5BIV5"/>
<feature type="transmembrane region" description="Helical" evidence="1">
    <location>
        <begin position="79"/>
        <end position="101"/>
    </location>
</feature>
<feature type="transmembrane region" description="Helical" evidence="1">
    <location>
        <begin position="50"/>
        <end position="73"/>
    </location>
</feature>
<organism evidence="2">
    <name type="scientific">Mycobacterium sp. (strain MCS)</name>
    <dbReference type="NCBI Taxonomy" id="164756"/>
    <lineage>
        <taxon>Bacteria</taxon>
        <taxon>Bacillati</taxon>
        <taxon>Actinomycetota</taxon>
        <taxon>Actinomycetes</taxon>
        <taxon>Mycobacteriales</taxon>
        <taxon>Mycobacteriaceae</taxon>
        <taxon>Mycobacterium</taxon>
    </lineage>
</organism>
<dbReference type="EMBL" id="CP000384">
    <property type="protein sequence ID" value="ABG08235.1"/>
    <property type="molecule type" value="Genomic_DNA"/>
</dbReference>
<proteinExistence type="predicted"/>
<name>A0A5Q5BIV5_MYCSS</name>
<keyword evidence="1" id="KW-0472">Membrane</keyword>
<evidence type="ECO:0000256" key="1">
    <source>
        <dbReference type="SAM" id="Phobius"/>
    </source>
</evidence>
<dbReference type="Pfam" id="PF25587">
    <property type="entry name" value="Rv2743c"/>
    <property type="match status" value="1"/>
</dbReference>
<sequence>MKTQTRQAPTAWRSMLQRGVDTAAELSDVVADRLHAAADPRAKLLRKRRWALRLGLFFTVTSVFWILVTAVLAAWSTPFWVFIITGAIAAGAMFPATLLLLRYRWLRAEPLPPARSRASRRLPPFHSAARAPMAALASAERGLFSLLGVMERGRMLPAEELRELTMAAQQSAATMAATAAEVVSMERAMASTPMSRGHLMPTVRAFTAQMDQGVRQYHEMVDAAAQLVSAANTGTMSSSPLSNNTMYGRRYRDELVNATDRLQGWAQAFDELGAATPHQYRSA</sequence>
<protein>
    <submittedName>
        <fullName evidence="2">Putative conserved membrane alanine rich protein</fullName>
    </submittedName>
</protein>
<dbReference type="InterPro" id="IPR057952">
    <property type="entry name" value="Rv2743c-like"/>
</dbReference>
<keyword evidence="1" id="KW-1133">Transmembrane helix</keyword>
<reference evidence="2" key="1">
    <citation type="submission" date="2006-06" db="EMBL/GenBank/DDBJ databases">
        <title>Complete sequence of chromosome of Mycobacterium sp. MCS.</title>
        <authorList>
            <consortium name="US DOE Joint Genome Institute"/>
            <person name="Copeland A."/>
            <person name="Lucas S."/>
            <person name="Lapidus A."/>
            <person name="Barry K."/>
            <person name="Detter J.C."/>
            <person name="Glavina del Rio T."/>
            <person name="Hammon N."/>
            <person name="Israni S."/>
            <person name="Dalin E."/>
            <person name="Tice H."/>
            <person name="Pitluck S."/>
            <person name="Martinez M."/>
            <person name="Schmutz J."/>
            <person name="Larimer F."/>
            <person name="Land M."/>
            <person name="Hauser L."/>
            <person name="Kyrpides N."/>
            <person name="Kim E."/>
            <person name="Miller C.D."/>
            <person name="Hughes J.E."/>
            <person name="Anderson A.J."/>
            <person name="Sims R.C."/>
            <person name="Richardson P."/>
        </authorList>
    </citation>
    <scope>NUCLEOTIDE SEQUENCE [LARGE SCALE GENOMIC DNA]</scope>
    <source>
        <strain evidence="2">MCS</strain>
    </source>
</reference>
<dbReference type="NCBIfam" id="NF047839">
    <property type="entry name" value="PspM_Rv2743c"/>
    <property type="match status" value="1"/>
</dbReference>
<keyword evidence="1" id="KW-0812">Transmembrane</keyword>